<dbReference type="AlphaFoldDB" id="W4GL93"/>
<accession>W4GL93</accession>
<protein>
    <submittedName>
        <fullName evidence="2">Catalase</fullName>
    </submittedName>
</protein>
<evidence type="ECO:0000313" key="2">
    <source>
        <dbReference type="EMBL" id="ETV80460.1"/>
    </source>
</evidence>
<reference evidence="2" key="1">
    <citation type="submission" date="2013-12" db="EMBL/GenBank/DDBJ databases">
        <title>The Genome Sequence of Aphanomyces astaci APO3.</title>
        <authorList>
            <consortium name="The Broad Institute Genomics Platform"/>
            <person name="Russ C."/>
            <person name="Tyler B."/>
            <person name="van West P."/>
            <person name="Dieguez-Uribeondo J."/>
            <person name="Young S.K."/>
            <person name="Zeng Q."/>
            <person name="Gargeya S."/>
            <person name="Fitzgerald M."/>
            <person name="Abouelleil A."/>
            <person name="Alvarado L."/>
            <person name="Chapman S.B."/>
            <person name="Gainer-Dewar J."/>
            <person name="Goldberg J."/>
            <person name="Griggs A."/>
            <person name="Gujja S."/>
            <person name="Hansen M."/>
            <person name="Howarth C."/>
            <person name="Imamovic A."/>
            <person name="Ireland A."/>
            <person name="Larimer J."/>
            <person name="McCowan C."/>
            <person name="Murphy C."/>
            <person name="Pearson M."/>
            <person name="Poon T.W."/>
            <person name="Priest M."/>
            <person name="Roberts A."/>
            <person name="Saif S."/>
            <person name="Shea T."/>
            <person name="Sykes S."/>
            <person name="Wortman J."/>
            <person name="Nusbaum C."/>
            <person name="Birren B."/>
        </authorList>
    </citation>
    <scope>NUCLEOTIDE SEQUENCE [LARGE SCALE GENOMIC DNA]</scope>
    <source>
        <strain evidence="2">APO3</strain>
    </source>
</reference>
<organism evidence="2">
    <name type="scientific">Aphanomyces astaci</name>
    <name type="common">Crayfish plague agent</name>
    <dbReference type="NCBI Taxonomy" id="112090"/>
    <lineage>
        <taxon>Eukaryota</taxon>
        <taxon>Sar</taxon>
        <taxon>Stramenopiles</taxon>
        <taxon>Oomycota</taxon>
        <taxon>Saprolegniomycetes</taxon>
        <taxon>Saprolegniales</taxon>
        <taxon>Verrucalvaceae</taxon>
        <taxon>Aphanomyces</taxon>
    </lineage>
</organism>
<sequence>MAPHCQTMGSRHRKLRVRMDPSSSKTLPCSTTLPTLIANEFPSAWCTPRGLVRSGTLKRRTTFRR</sequence>
<gene>
    <name evidence="2" type="ORF">H257_06731</name>
</gene>
<dbReference type="RefSeq" id="XP_009830384.1">
    <property type="nucleotide sequence ID" value="XM_009832082.1"/>
</dbReference>
<proteinExistence type="predicted"/>
<dbReference type="VEuPathDB" id="FungiDB:H257_06731"/>
<dbReference type="GeneID" id="20808727"/>
<dbReference type="EMBL" id="KI913126">
    <property type="protein sequence ID" value="ETV80460.1"/>
    <property type="molecule type" value="Genomic_DNA"/>
</dbReference>
<evidence type="ECO:0000256" key="1">
    <source>
        <dbReference type="SAM" id="MobiDB-lite"/>
    </source>
</evidence>
<feature type="region of interest" description="Disordered" evidence="1">
    <location>
        <begin position="1"/>
        <end position="26"/>
    </location>
</feature>
<name>W4GL93_APHAT</name>